<protein>
    <recommendedName>
        <fullName evidence="3 8">Thiazole synthase</fullName>
        <ecNumber evidence="3 8">2.8.1.10</ecNumber>
    </recommendedName>
</protein>
<evidence type="ECO:0000313" key="10">
    <source>
        <dbReference type="EMBL" id="KTC71292.1"/>
    </source>
</evidence>
<dbReference type="AlphaFoldDB" id="A0A0W0RJQ0"/>
<evidence type="ECO:0000256" key="2">
    <source>
        <dbReference type="ARBA" id="ARBA00004948"/>
    </source>
</evidence>
<evidence type="ECO:0000256" key="8">
    <source>
        <dbReference type="HAMAP-Rule" id="MF_00443"/>
    </source>
</evidence>
<comment type="function">
    <text evidence="1 8">Catalyzes the rearrangement of 1-deoxy-D-xylulose 5-phosphate (DXP) to produce the thiazole phosphate moiety of thiamine. Sulfur is provided by the thiocarboxylate moiety of the carrier protein ThiS. In vitro, sulfur can be provided by H(2)S.</text>
</comment>
<keyword evidence="8" id="KW-0963">Cytoplasm</keyword>
<dbReference type="InterPro" id="IPR013785">
    <property type="entry name" value="Aldolase_TIM"/>
</dbReference>
<proteinExistence type="inferred from homology"/>
<dbReference type="STRING" id="447.Lboz_2869"/>
<gene>
    <name evidence="8 10" type="primary">thiG</name>
    <name evidence="10" type="ORF">Lboz_2869</name>
</gene>
<comment type="subcellular location">
    <subcellularLocation>
        <location evidence="8">Cytoplasm</location>
    </subcellularLocation>
</comment>
<feature type="binding site" evidence="8">
    <location>
        <position position="157"/>
    </location>
    <ligand>
        <name>1-deoxy-D-xylulose 5-phosphate</name>
        <dbReference type="ChEBI" id="CHEBI:57792"/>
    </ligand>
</feature>
<evidence type="ECO:0000256" key="4">
    <source>
        <dbReference type="ARBA" id="ARBA00022679"/>
    </source>
</evidence>
<dbReference type="SUPFAM" id="SSF110399">
    <property type="entry name" value="ThiG-like"/>
    <property type="match status" value="1"/>
</dbReference>
<dbReference type="EMBL" id="LNXU01000032">
    <property type="protein sequence ID" value="KTC71292.1"/>
    <property type="molecule type" value="Genomic_DNA"/>
</dbReference>
<evidence type="ECO:0000259" key="9">
    <source>
        <dbReference type="Pfam" id="PF05690"/>
    </source>
</evidence>
<evidence type="ECO:0000256" key="6">
    <source>
        <dbReference type="ARBA" id="ARBA00023270"/>
    </source>
</evidence>
<evidence type="ECO:0000256" key="5">
    <source>
        <dbReference type="ARBA" id="ARBA00022977"/>
    </source>
</evidence>
<dbReference type="Pfam" id="PF05690">
    <property type="entry name" value="ThiG"/>
    <property type="match status" value="1"/>
</dbReference>
<dbReference type="RefSeq" id="WP_058460450.1">
    <property type="nucleotide sequence ID" value="NZ_CAAAIY010000002.1"/>
</dbReference>
<dbReference type="GO" id="GO:0005737">
    <property type="term" value="C:cytoplasm"/>
    <property type="evidence" value="ECO:0007669"/>
    <property type="project" value="UniProtKB-SubCell"/>
</dbReference>
<dbReference type="PATRIC" id="fig|447.4.peg.3055"/>
<dbReference type="PANTHER" id="PTHR34266">
    <property type="entry name" value="THIAZOLE SYNTHASE"/>
    <property type="match status" value="1"/>
</dbReference>
<dbReference type="EC" id="2.8.1.10" evidence="3 8"/>
<comment type="catalytic activity">
    <reaction evidence="7 8">
        <text>[ThiS sulfur-carrier protein]-C-terminal-Gly-aminoethanethioate + 2-iminoacetate + 1-deoxy-D-xylulose 5-phosphate = [ThiS sulfur-carrier protein]-C-terminal Gly-Gly + 2-[(2R,5Z)-2-carboxy-4-methylthiazol-5(2H)-ylidene]ethyl phosphate + 2 H2O + H(+)</text>
        <dbReference type="Rhea" id="RHEA:26297"/>
        <dbReference type="Rhea" id="RHEA-COMP:12909"/>
        <dbReference type="Rhea" id="RHEA-COMP:19908"/>
        <dbReference type="ChEBI" id="CHEBI:15377"/>
        <dbReference type="ChEBI" id="CHEBI:15378"/>
        <dbReference type="ChEBI" id="CHEBI:57792"/>
        <dbReference type="ChEBI" id="CHEBI:62899"/>
        <dbReference type="ChEBI" id="CHEBI:77846"/>
        <dbReference type="ChEBI" id="CHEBI:90778"/>
        <dbReference type="ChEBI" id="CHEBI:232372"/>
        <dbReference type="EC" id="2.8.1.10"/>
    </reaction>
</comment>
<comment type="similarity">
    <text evidence="8">Belongs to the ThiG family.</text>
</comment>
<dbReference type="PANTHER" id="PTHR34266:SF2">
    <property type="entry name" value="THIAZOLE SYNTHASE"/>
    <property type="match status" value="1"/>
</dbReference>
<dbReference type="OrthoDB" id="9805935at2"/>
<dbReference type="GO" id="GO:0009229">
    <property type="term" value="P:thiamine diphosphate biosynthetic process"/>
    <property type="evidence" value="ECO:0007669"/>
    <property type="project" value="UniProtKB-UniRule"/>
</dbReference>
<keyword evidence="6 8" id="KW-0704">Schiff base</keyword>
<keyword evidence="4 8" id="KW-0808">Transferase</keyword>
<feature type="domain" description="Thiazole synthase ThiG" evidence="9">
    <location>
        <begin position="4"/>
        <end position="249"/>
    </location>
</feature>
<dbReference type="Proteomes" id="UP000054695">
    <property type="component" value="Unassembled WGS sequence"/>
</dbReference>
<keyword evidence="11" id="KW-1185">Reference proteome</keyword>
<sequence length="262" mass="28518">MWYLADKALTSRLLLGTAGYPSLEVMTHAVQASKTNVITVSLKRQMPGDSGTDLFWQTIQSLGCYLLPNTAGCRDAQTAITTAEMARELFQTSWIKLEVIGDDYSLQPDPFELLYAATELVKRGFEVFPYCTDDLVLCQRLIDCGCQILMPWAAPIGSGKGLLNPFALETLRQRLPDVTLIVDAGIGKPSHATRILELGFDAVLLNSAVASAIHPVAMAEAFSHAIMAGRGAFEAGLMPERITAQSCTPLIDTPFWHQEAAL</sequence>
<comment type="caution">
    <text evidence="10">The sequence shown here is derived from an EMBL/GenBank/DDBJ whole genome shotgun (WGS) entry which is preliminary data.</text>
</comment>
<dbReference type="UniPathway" id="UPA00060"/>
<evidence type="ECO:0000256" key="7">
    <source>
        <dbReference type="ARBA" id="ARBA00049897"/>
    </source>
</evidence>
<evidence type="ECO:0000313" key="11">
    <source>
        <dbReference type="Proteomes" id="UP000054695"/>
    </source>
</evidence>
<feature type="active site" description="Schiff-base intermediate with DXP" evidence="8">
    <location>
        <position position="96"/>
    </location>
</feature>
<dbReference type="Gene3D" id="3.20.20.70">
    <property type="entry name" value="Aldolase class I"/>
    <property type="match status" value="1"/>
</dbReference>
<dbReference type="InterPro" id="IPR008867">
    <property type="entry name" value="ThiG"/>
</dbReference>
<comment type="subunit">
    <text evidence="8">Homotetramer. Forms heterodimers with either ThiH or ThiS.</text>
</comment>
<dbReference type="HAMAP" id="MF_00443">
    <property type="entry name" value="ThiG"/>
    <property type="match status" value="1"/>
</dbReference>
<feature type="binding site" evidence="8">
    <location>
        <begin position="206"/>
        <end position="207"/>
    </location>
    <ligand>
        <name>1-deoxy-D-xylulose 5-phosphate</name>
        <dbReference type="ChEBI" id="CHEBI:57792"/>
    </ligand>
</feature>
<comment type="pathway">
    <text evidence="2 8">Cofactor biosynthesis; thiamine diphosphate biosynthesis.</text>
</comment>
<accession>A0A0W0RJQ0</accession>
<dbReference type="InterPro" id="IPR033983">
    <property type="entry name" value="Thiazole_synthase_ThiG"/>
</dbReference>
<name>A0A0W0RJQ0_LEGBO</name>
<dbReference type="GO" id="GO:1990107">
    <property type="term" value="F:thiazole synthase activity"/>
    <property type="evidence" value="ECO:0007669"/>
    <property type="project" value="UniProtKB-EC"/>
</dbReference>
<feature type="binding site" evidence="8">
    <location>
        <begin position="184"/>
        <end position="185"/>
    </location>
    <ligand>
        <name>1-deoxy-D-xylulose 5-phosphate</name>
        <dbReference type="ChEBI" id="CHEBI:57792"/>
    </ligand>
</feature>
<evidence type="ECO:0000256" key="3">
    <source>
        <dbReference type="ARBA" id="ARBA00011960"/>
    </source>
</evidence>
<reference evidence="10 11" key="1">
    <citation type="submission" date="2015-11" db="EMBL/GenBank/DDBJ databases">
        <title>Genomic analysis of 38 Legionella species identifies large and diverse effector repertoires.</title>
        <authorList>
            <person name="Burstein D."/>
            <person name="Amaro F."/>
            <person name="Zusman T."/>
            <person name="Lifshitz Z."/>
            <person name="Cohen O."/>
            <person name="Gilbert J.A."/>
            <person name="Pupko T."/>
            <person name="Shuman H.A."/>
            <person name="Segal G."/>
        </authorList>
    </citation>
    <scope>NUCLEOTIDE SEQUENCE [LARGE SCALE GENOMIC DNA]</scope>
    <source>
        <strain evidence="10 11">WIGA</strain>
    </source>
</reference>
<evidence type="ECO:0000256" key="1">
    <source>
        <dbReference type="ARBA" id="ARBA00002834"/>
    </source>
</evidence>
<keyword evidence="5 8" id="KW-0784">Thiamine biosynthesis</keyword>
<organism evidence="10 11">
    <name type="scientific">Legionella bozemanae</name>
    <name type="common">Fluoribacter bozemanae</name>
    <dbReference type="NCBI Taxonomy" id="447"/>
    <lineage>
        <taxon>Bacteria</taxon>
        <taxon>Pseudomonadati</taxon>
        <taxon>Pseudomonadota</taxon>
        <taxon>Gammaproteobacteria</taxon>
        <taxon>Legionellales</taxon>
        <taxon>Legionellaceae</taxon>
        <taxon>Legionella</taxon>
    </lineage>
</organism>
<dbReference type="CDD" id="cd04728">
    <property type="entry name" value="ThiG"/>
    <property type="match status" value="1"/>
</dbReference>